<evidence type="ECO:0000256" key="6">
    <source>
        <dbReference type="ARBA" id="ARBA00022552"/>
    </source>
</evidence>
<dbReference type="SUPFAM" id="SSF75217">
    <property type="entry name" value="alpha/beta knot"/>
    <property type="match status" value="1"/>
</dbReference>
<dbReference type="InterPro" id="IPR046886">
    <property type="entry name" value="RsmE_MTase_dom"/>
</dbReference>
<evidence type="ECO:0000256" key="12">
    <source>
        <dbReference type="PIRNR" id="PIRNR015601"/>
    </source>
</evidence>
<dbReference type="PANTHER" id="PTHR30027:SF3">
    <property type="entry name" value="16S RRNA (URACIL(1498)-N(3))-METHYLTRANSFERASE"/>
    <property type="match status" value="1"/>
</dbReference>
<dbReference type="Pfam" id="PF04452">
    <property type="entry name" value="Methyltrans_RNA"/>
    <property type="match status" value="1"/>
</dbReference>
<dbReference type="GO" id="GO:0070475">
    <property type="term" value="P:rRNA base methylation"/>
    <property type="evidence" value="ECO:0007669"/>
    <property type="project" value="TreeGrafter"/>
</dbReference>
<dbReference type="InterPro" id="IPR029028">
    <property type="entry name" value="Alpha/beta_knot_MTases"/>
</dbReference>
<feature type="domain" description="Ribosomal RNA small subunit methyltransferase E methyltransferase" evidence="13">
    <location>
        <begin position="73"/>
        <end position="242"/>
    </location>
</feature>
<evidence type="ECO:0000256" key="5">
    <source>
        <dbReference type="ARBA" id="ARBA00022490"/>
    </source>
</evidence>
<evidence type="ECO:0000313" key="16">
    <source>
        <dbReference type="Proteomes" id="UP000270219"/>
    </source>
</evidence>
<dbReference type="OrthoDB" id="9815641at2"/>
<sequence>MQRYFVSSSNWNGNEVTIQGEDVHHIVKVMRNKPGDNIICNDELGKSAICEIKQMEVSSIIAEVLEWLDEDVEMPIHVTIAQGLPKGDKLDLILQKGTELGASAFIPFQSDRSVVVWDNKKIVKKMTRFSKIVKEASEQSHRTRIPTLHEPMNLDGIIKEGLLYDRKIFAYEEEAKGEHYHSFASILKDLVKGQKLLIVIGPEGGFSETEAQQLKSNGFETVRLGPRILRTETAPLYALASISYHFEEFHINE</sequence>
<keyword evidence="16" id="KW-1185">Reference proteome</keyword>
<dbReference type="InterPro" id="IPR029026">
    <property type="entry name" value="tRNA_m1G_MTases_N"/>
</dbReference>
<proteinExistence type="inferred from homology"/>
<dbReference type="Pfam" id="PF20260">
    <property type="entry name" value="PUA_4"/>
    <property type="match status" value="1"/>
</dbReference>
<feature type="domain" description="Ribosomal RNA small subunit methyltransferase E PUA-like" evidence="14">
    <location>
        <begin position="18"/>
        <end position="63"/>
    </location>
</feature>
<dbReference type="EC" id="2.1.1.193" evidence="3 12"/>
<dbReference type="PANTHER" id="PTHR30027">
    <property type="entry name" value="RIBOSOMAL RNA SMALL SUBUNIT METHYLTRANSFERASE E"/>
    <property type="match status" value="1"/>
</dbReference>
<gene>
    <name evidence="15" type="ORF">D8M04_01795</name>
</gene>
<organism evidence="15 16">
    <name type="scientific">Oceanobacillus piezotolerans</name>
    <dbReference type="NCBI Taxonomy" id="2448030"/>
    <lineage>
        <taxon>Bacteria</taxon>
        <taxon>Bacillati</taxon>
        <taxon>Bacillota</taxon>
        <taxon>Bacilli</taxon>
        <taxon>Bacillales</taxon>
        <taxon>Bacillaceae</taxon>
        <taxon>Oceanobacillus</taxon>
    </lineage>
</organism>
<dbReference type="AlphaFoldDB" id="A0A498DT38"/>
<dbReference type="CDD" id="cd18084">
    <property type="entry name" value="RsmE-like"/>
    <property type="match status" value="1"/>
</dbReference>
<dbReference type="RefSeq" id="WP_121520828.1">
    <property type="nucleotide sequence ID" value="NZ_RCHR01000001.1"/>
</dbReference>
<evidence type="ECO:0000313" key="15">
    <source>
        <dbReference type="EMBL" id="RLL48037.1"/>
    </source>
</evidence>
<dbReference type="InterPro" id="IPR046887">
    <property type="entry name" value="RsmE_PUA-like"/>
</dbReference>
<evidence type="ECO:0000256" key="8">
    <source>
        <dbReference type="ARBA" id="ARBA00022679"/>
    </source>
</evidence>
<evidence type="ECO:0000256" key="1">
    <source>
        <dbReference type="ARBA" id="ARBA00004496"/>
    </source>
</evidence>
<comment type="subcellular location">
    <subcellularLocation>
        <location evidence="1 12">Cytoplasm</location>
    </subcellularLocation>
</comment>
<evidence type="ECO:0000256" key="3">
    <source>
        <dbReference type="ARBA" id="ARBA00012328"/>
    </source>
</evidence>
<comment type="function">
    <text evidence="10 12">Specifically methylates the N3 position of the uracil ring of uridine 1498 (m3U1498) in 16S rRNA. Acts on the fully assembled 30S ribosomal subunit.</text>
</comment>
<keyword evidence="7 12" id="KW-0489">Methyltransferase</keyword>
<evidence type="ECO:0000256" key="2">
    <source>
        <dbReference type="ARBA" id="ARBA00005528"/>
    </source>
</evidence>
<dbReference type="NCBIfam" id="NF008692">
    <property type="entry name" value="PRK11713.1-5"/>
    <property type="match status" value="1"/>
</dbReference>
<keyword evidence="9 12" id="KW-0949">S-adenosyl-L-methionine</keyword>
<comment type="similarity">
    <text evidence="2 12">Belongs to the RNA methyltransferase RsmE family.</text>
</comment>
<keyword evidence="6 12" id="KW-0698">rRNA processing</keyword>
<accession>A0A498DT38</accession>
<evidence type="ECO:0000256" key="4">
    <source>
        <dbReference type="ARBA" id="ARBA00013673"/>
    </source>
</evidence>
<keyword evidence="5 12" id="KW-0963">Cytoplasm</keyword>
<comment type="catalytic activity">
    <reaction evidence="11 12">
        <text>uridine(1498) in 16S rRNA + S-adenosyl-L-methionine = N(3)-methyluridine(1498) in 16S rRNA + S-adenosyl-L-homocysteine + H(+)</text>
        <dbReference type="Rhea" id="RHEA:42920"/>
        <dbReference type="Rhea" id="RHEA-COMP:10283"/>
        <dbReference type="Rhea" id="RHEA-COMP:10284"/>
        <dbReference type="ChEBI" id="CHEBI:15378"/>
        <dbReference type="ChEBI" id="CHEBI:57856"/>
        <dbReference type="ChEBI" id="CHEBI:59789"/>
        <dbReference type="ChEBI" id="CHEBI:65315"/>
        <dbReference type="ChEBI" id="CHEBI:74502"/>
        <dbReference type="EC" id="2.1.1.193"/>
    </reaction>
</comment>
<dbReference type="SUPFAM" id="SSF88697">
    <property type="entry name" value="PUA domain-like"/>
    <property type="match status" value="1"/>
</dbReference>
<dbReference type="GO" id="GO:0005737">
    <property type="term" value="C:cytoplasm"/>
    <property type="evidence" value="ECO:0007669"/>
    <property type="project" value="UniProtKB-SubCell"/>
</dbReference>
<dbReference type="GO" id="GO:0070042">
    <property type="term" value="F:rRNA (uridine-N3-)-methyltransferase activity"/>
    <property type="evidence" value="ECO:0007669"/>
    <property type="project" value="TreeGrafter"/>
</dbReference>
<evidence type="ECO:0000256" key="10">
    <source>
        <dbReference type="ARBA" id="ARBA00025699"/>
    </source>
</evidence>
<keyword evidence="8 12" id="KW-0808">Transferase</keyword>
<evidence type="ECO:0000259" key="14">
    <source>
        <dbReference type="Pfam" id="PF20260"/>
    </source>
</evidence>
<dbReference type="Gene3D" id="3.40.1280.10">
    <property type="match status" value="1"/>
</dbReference>
<dbReference type="Proteomes" id="UP000270219">
    <property type="component" value="Unassembled WGS sequence"/>
</dbReference>
<reference evidence="15 16" key="1">
    <citation type="submission" date="2018-10" db="EMBL/GenBank/DDBJ databases">
        <title>Oceanobacillus sp. YLB-02 draft genome.</title>
        <authorList>
            <person name="Yu L."/>
        </authorList>
    </citation>
    <scope>NUCLEOTIDE SEQUENCE [LARGE SCALE GENOMIC DNA]</scope>
    <source>
        <strain evidence="15 16">YLB-02</strain>
    </source>
</reference>
<evidence type="ECO:0000256" key="11">
    <source>
        <dbReference type="ARBA" id="ARBA00047944"/>
    </source>
</evidence>
<dbReference type="Gene3D" id="2.40.240.20">
    <property type="entry name" value="Hypothetical PUA domain-like, domain 1"/>
    <property type="match status" value="1"/>
</dbReference>
<dbReference type="EMBL" id="RCHR01000001">
    <property type="protein sequence ID" value="RLL48037.1"/>
    <property type="molecule type" value="Genomic_DNA"/>
</dbReference>
<name>A0A498DT38_9BACI</name>
<dbReference type="NCBIfam" id="TIGR00046">
    <property type="entry name" value="RsmE family RNA methyltransferase"/>
    <property type="match status" value="1"/>
</dbReference>
<dbReference type="PIRSF" id="PIRSF015601">
    <property type="entry name" value="MTase_slr0722"/>
    <property type="match status" value="1"/>
</dbReference>
<dbReference type="InterPro" id="IPR015947">
    <property type="entry name" value="PUA-like_sf"/>
</dbReference>
<evidence type="ECO:0000256" key="7">
    <source>
        <dbReference type="ARBA" id="ARBA00022603"/>
    </source>
</evidence>
<evidence type="ECO:0000256" key="9">
    <source>
        <dbReference type="ARBA" id="ARBA00022691"/>
    </source>
</evidence>
<dbReference type="NCBIfam" id="NF008691">
    <property type="entry name" value="PRK11713.1-4"/>
    <property type="match status" value="1"/>
</dbReference>
<comment type="caution">
    <text evidence="15">The sequence shown here is derived from an EMBL/GenBank/DDBJ whole genome shotgun (WGS) entry which is preliminary data.</text>
</comment>
<protein>
    <recommendedName>
        <fullName evidence="4 12">Ribosomal RNA small subunit methyltransferase E</fullName>
        <ecNumber evidence="3 12">2.1.1.193</ecNumber>
    </recommendedName>
</protein>
<dbReference type="InterPro" id="IPR006700">
    <property type="entry name" value="RsmE"/>
</dbReference>
<evidence type="ECO:0000259" key="13">
    <source>
        <dbReference type="Pfam" id="PF04452"/>
    </source>
</evidence>